<keyword evidence="3" id="KW-1185">Reference proteome</keyword>
<dbReference type="PANTHER" id="PTHR41795">
    <property type="entry name" value="EXOPOLYSACCHARIDE SYNTHESIS PROTEIN"/>
    <property type="match status" value="1"/>
</dbReference>
<keyword evidence="1" id="KW-1133">Transmembrane helix</keyword>
<organism evidence="2 3">
    <name type="scientific">Hyphococcus luteus</name>
    <dbReference type="NCBI Taxonomy" id="2058213"/>
    <lineage>
        <taxon>Bacteria</taxon>
        <taxon>Pseudomonadati</taxon>
        <taxon>Pseudomonadota</taxon>
        <taxon>Alphaproteobacteria</taxon>
        <taxon>Parvularculales</taxon>
        <taxon>Parvularculaceae</taxon>
        <taxon>Hyphococcus</taxon>
    </lineage>
</organism>
<feature type="transmembrane region" description="Helical" evidence="1">
    <location>
        <begin position="63"/>
        <end position="83"/>
    </location>
</feature>
<dbReference type="PANTHER" id="PTHR41795:SF1">
    <property type="entry name" value="EXOPOLYSACCHARIDE SYNTHESIS PROTEIN"/>
    <property type="match status" value="1"/>
</dbReference>
<dbReference type="InterPro" id="IPR010331">
    <property type="entry name" value="ExoD"/>
</dbReference>
<dbReference type="Proteomes" id="UP000239504">
    <property type="component" value="Unassembled WGS sequence"/>
</dbReference>
<dbReference type="Pfam" id="PF06055">
    <property type="entry name" value="ExoD"/>
    <property type="match status" value="1"/>
</dbReference>
<evidence type="ECO:0000313" key="3">
    <source>
        <dbReference type="Proteomes" id="UP000239504"/>
    </source>
</evidence>
<dbReference type="EMBL" id="PJCH01000005">
    <property type="protein sequence ID" value="PQA88150.1"/>
    <property type="molecule type" value="Genomic_DNA"/>
</dbReference>
<name>A0A2S7K6L2_9PROT</name>
<evidence type="ECO:0000256" key="1">
    <source>
        <dbReference type="SAM" id="Phobius"/>
    </source>
</evidence>
<feature type="transmembrane region" description="Helical" evidence="1">
    <location>
        <begin position="193"/>
        <end position="215"/>
    </location>
</feature>
<sequence>MTENGPTPKEKMRGATRVLHDILDDLKRAAPETAAASSDAAAAPTAAPSAALGDVVDRLDERAFGFLLLLLALPCCLPFVYLLPQIVALPMLALAGQMAMGTRHPWLPQKLHDRRFEIAAFSNVLARAEKYGGWLERIATPRLRPVTSHLALRIIGGLMLLPIASILMPFPLTNTVPGIGVAIAALGIIERDGVLVTGGLLIGFIWVLLLIFVGAETLHLVKDWLTGGA</sequence>
<reference evidence="2 3" key="1">
    <citation type="submission" date="2017-12" db="EMBL/GenBank/DDBJ databases">
        <authorList>
            <person name="Hurst M.R.H."/>
        </authorList>
    </citation>
    <scope>NUCLEOTIDE SEQUENCE [LARGE SCALE GENOMIC DNA]</scope>
    <source>
        <strain evidence="2 3">SY-3-19</strain>
    </source>
</reference>
<protein>
    <submittedName>
        <fullName evidence="2">Polysaccharide synthesis protein exod</fullName>
    </submittedName>
</protein>
<comment type="caution">
    <text evidence="2">The sequence shown here is derived from an EMBL/GenBank/DDBJ whole genome shotgun (WGS) entry which is preliminary data.</text>
</comment>
<dbReference type="AlphaFoldDB" id="A0A2S7K6L2"/>
<accession>A0A2S7K6L2</accession>
<keyword evidence="1" id="KW-0472">Membrane</keyword>
<dbReference type="RefSeq" id="WP_104829395.1">
    <property type="nucleotide sequence ID" value="NZ_PJCH01000005.1"/>
</dbReference>
<gene>
    <name evidence="2" type="ORF">CW354_07495</name>
</gene>
<evidence type="ECO:0000313" key="2">
    <source>
        <dbReference type="EMBL" id="PQA88150.1"/>
    </source>
</evidence>
<proteinExistence type="predicted"/>
<keyword evidence="1" id="KW-0812">Transmembrane</keyword>